<dbReference type="SUPFAM" id="SSF50475">
    <property type="entry name" value="FMN-binding split barrel"/>
    <property type="match status" value="1"/>
</dbReference>
<feature type="domain" description="Flavin reductase like" evidence="3">
    <location>
        <begin position="31"/>
        <end position="176"/>
    </location>
</feature>
<dbReference type="Gene3D" id="2.30.110.10">
    <property type="entry name" value="Electron Transport, Fmn-binding Protein, Chain A"/>
    <property type="match status" value="1"/>
</dbReference>
<accession>A0ABV8LLT1</accession>
<dbReference type="PANTHER" id="PTHR30466:SF1">
    <property type="entry name" value="FMN REDUCTASE (NADH) RUTF"/>
    <property type="match status" value="1"/>
</dbReference>
<dbReference type="Pfam" id="PF01613">
    <property type="entry name" value="Flavin_Reduct"/>
    <property type="match status" value="1"/>
</dbReference>
<dbReference type="Proteomes" id="UP001595816">
    <property type="component" value="Unassembled WGS sequence"/>
</dbReference>
<proteinExistence type="predicted"/>
<organism evidence="4 5">
    <name type="scientific">Hamadaea flava</name>
    <dbReference type="NCBI Taxonomy" id="1742688"/>
    <lineage>
        <taxon>Bacteria</taxon>
        <taxon>Bacillati</taxon>
        <taxon>Actinomycetota</taxon>
        <taxon>Actinomycetes</taxon>
        <taxon>Micromonosporales</taxon>
        <taxon>Micromonosporaceae</taxon>
        <taxon>Hamadaea</taxon>
    </lineage>
</organism>
<comment type="caution">
    <text evidence="4">The sequence shown here is derived from an EMBL/GenBank/DDBJ whole genome shotgun (WGS) entry which is preliminary data.</text>
</comment>
<evidence type="ECO:0000256" key="1">
    <source>
        <dbReference type="ARBA" id="ARBA00023002"/>
    </source>
</evidence>
<feature type="region of interest" description="Disordered" evidence="2">
    <location>
        <begin position="1"/>
        <end position="21"/>
    </location>
</feature>
<evidence type="ECO:0000256" key="2">
    <source>
        <dbReference type="SAM" id="MobiDB-lite"/>
    </source>
</evidence>
<evidence type="ECO:0000259" key="3">
    <source>
        <dbReference type="SMART" id="SM00903"/>
    </source>
</evidence>
<name>A0ABV8LLT1_9ACTN</name>
<keyword evidence="5" id="KW-1185">Reference proteome</keyword>
<feature type="compositionally biased region" description="Polar residues" evidence="2">
    <location>
        <begin position="1"/>
        <end position="13"/>
    </location>
</feature>
<evidence type="ECO:0000313" key="4">
    <source>
        <dbReference type="EMBL" id="MFC4131932.1"/>
    </source>
</evidence>
<dbReference type="PANTHER" id="PTHR30466">
    <property type="entry name" value="FLAVIN REDUCTASE"/>
    <property type="match status" value="1"/>
</dbReference>
<dbReference type="GO" id="GO:0016491">
    <property type="term" value="F:oxidoreductase activity"/>
    <property type="evidence" value="ECO:0007669"/>
    <property type="project" value="UniProtKB-KW"/>
</dbReference>
<dbReference type="RefSeq" id="WP_253763483.1">
    <property type="nucleotide sequence ID" value="NZ_JAMZDZ010000001.1"/>
</dbReference>
<dbReference type="InterPro" id="IPR050268">
    <property type="entry name" value="NADH-dep_flavin_reductase"/>
</dbReference>
<gene>
    <name evidence="4" type="ORF">ACFOZ4_15085</name>
</gene>
<dbReference type="InterPro" id="IPR002563">
    <property type="entry name" value="Flavin_Rdtase-like_dom"/>
</dbReference>
<keyword evidence="1 4" id="KW-0560">Oxidoreductase</keyword>
<reference evidence="5" key="1">
    <citation type="journal article" date="2019" name="Int. J. Syst. Evol. Microbiol.">
        <title>The Global Catalogue of Microorganisms (GCM) 10K type strain sequencing project: providing services to taxonomists for standard genome sequencing and annotation.</title>
        <authorList>
            <consortium name="The Broad Institute Genomics Platform"/>
            <consortium name="The Broad Institute Genome Sequencing Center for Infectious Disease"/>
            <person name="Wu L."/>
            <person name="Ma J."/>
        </authorList>
    </citation>
    <scope>NUCLEOTIDE SEQUENCE [LARGE SCALE GENOMIC DNA]</scope>
    <source>
        <strain evidence="5">CGMCC 4.7289</strain>
    </source>
</reference>
<dbReference type="InterPro" id="IPR012349">
    <property type="entry name" value="Split_barrel_FMN-bd"/>
</dbReference>
<dbReference type="EC" id="1.-.-.-" evidence="4"/>
<sequence>MTTTISPVRTVPQTPEPPELGIDPHRLLGLLRRHATTVTVVTAPGGAGLPPAGFTATSFTSVSLRPQLVSFCLDRDSTSWPAVERARHVAIHLLAAGQQQVARTFATKGIDRFADDTIWTPGAYGMPLLRGVLATLVCEVAARVPAGDHAIVLGRPVLAHHGDGEPLLYHDGGYRRLDQEESA</sequence>
<evidence type="ECO:0000313" key="5">
    <source>
        <dbReference type="Proteomes" id="UP001595816"/>
    </source>
</evidence>
<protein>
    <submittedName>
        <fullName evidence="4">Flavin reductase family protein</fullName>
        <ecNumber evidence="4">1.-.-.-</ecNumber>
    </submittedName>
</protein>
<dbReference type="SMART" id="SM00903">
    <property type="entry name" value="Flavin_Reduct"/>
    <property type="match status" value="1"/>
</dbReference>
<dbReference type="EMBL" id="JBHSAY010000008">
    <property type="protein sequence ID" value="MFC4131932.1"/>
    <property type="molecule type" value="Genomic_DNA"/>
</dbReference>